<evidence type="ECO:0000313" key="3">
    <source>
        <dbReference type="Proteomes" id="UP000481861"/>
    </source>
</evidence>
<protein>
    <submittedName>
        <fullName evidence="2">Uncharacterized protein</fullName>
    </submittedName>
</protein>
<dbReference type="AlphaFoldDB" id="A0A7C8HYS7"/>
<accession>A0A7C8HYS7</accession>
<dbReference type="Proteomes" id="UP000481861">
    <property type="component" value="Unassembled WGS sequence"/>
</dbReference>
<gene>
    <name evidence="2" type="ORF">BDV95DRAFT_599832</name>
</gene>
<comment type="caution">
    <text evidence="2">The sequence shown here is derived from an EMBL/GenBank/DDBJ whole genome shotgun (WGS) entry which is preliminary data.</text>
</comment>
<sequence>MSLTTTIVSLSTSPPQQESYPLIGIVHLNSVASDEPSNHEPIREHAEDAALIEAIPITRIKSHETNGQQNLFEPPEIRVSEELQRNPFDAPGHRLGSADEDDSEWANVRAEPPVAPINIPIRRASTRIAGYAPSLRSSTSRRRRRPHSHVLRPIHHRPTHTPLPPPVLGPLAAGPRGYVRSPLAARPAGYESLRDDYDVQYTQRISLRAFLATPSILYDEDTLPGRALRRVFLRVVREEVAVHGNGGGRENGFGEGEGEGQDREGKPGWKKTKKLFGRVKGWFGRRR</sequence>
<evidence type="ECO:0000256" key="1">
    <source>
        <dbReference type="SAM" id="MobiDB-lite"/>
    </source>
</evidence>
<reference evidence="2 3" key="1">
    <citation type="submission" date="2020-01" db="EMBL/GenBank/DDBJ databases">
        <authorList>
            <consortium name="DOE Joint Genome Institute"/>
            <person name="Haridas S."/>
            <person name="Albert R."/>
            <person name="Binder M."/>
            <person name="Bloem J."/>
            <person name="Labutti K."/>
            <person name="Salamov A."/>
            <person name="Andreopoulos B."/>
            <person name="Baker S.E."/>
            <person name="Barry K."/>
            <person name="Bills G."/>
            <person name="Bluhm B.H."/>
            <person name="Cannon C."/>
            <person name="Castanera R."/>
            <person name="Culley D.E."/>
            <person name="Daum C."/>
            <person name="Ezra D."/>
            <person name="Gonzalez J.B."/>
            <person name="Henrissat B."/>
            <person name="Kuo A."/>
            <person name="Liang C."/>
            <person name="Lipzen A."/>
            <person name="Lutzoni F."/>
            <person name="Magnuson J."/>
            <person name="Mondo S."/>
            <person name="Nolan M."/>
            <person name="Ohm R."/>
            <person name="Pangilinan J."/>
            <person name="Park H.-J.H."/>
            <person name="Ramirez L."/>
            <person name="Alfaro M."/>
            <person name="Sun H."/>
            <person name="Tritt A."/>
            <person name="Yoshinaga Y."/>
            <person name="Zwiers L.-H.L."/>
            <person name="Turgeon B.G."/>
            <person name="Goodwin S.B."/>
            <person name="Spatafora J.W."/>
            <person name="Crous P.W."/>
            <person name="Grigoriev I.V."/>
        </authorList>
    </citation>
    <scope>NUCLEOTIDE SEQUENCE [LARGE SCALE GENOMIC DNA]</scope>
    <source>
        <strain evidence="2 3">CBS 611.86</strain>
    </source>
</reference>
<proteinExistence type="predicted"/>
<keyword evidence="3" id="KW-1185">Reference proteome</keyword>
<feature type="compositionally biased region" description="Gly residues" evidence="1">
    <location>
        <begin position="244"/>
        <end position="255"/>
    </location>
</feature>
<name>A0A7C8HYS7_9PLEO</name>
<organism evidence="2 3">
    <name type="scientific">Massariosphaeria phaeospora</name>
    <dbReference type="NCBI Taxonomy" id="100035"/>
    <lineage>
        <taxon>Eukaryota</taxon>
        <taxon>Fungi</taxon>
        <taxon>Dikarya</taxon>
        <taxon>Ascomycota</taxon>
        <taxon>Pezizomycotina</taxon>
        <taxon>Dothideomycetes</taxon>
        <taxon>Pleosporomycetidae</taxon>
        <taxon>Pleosporales</taxon>
        <taxon>Pleosporales incertae sedis</taxon>
        <taxon>Massariosphaeria</taxon>
    </lineage>
</organism>
<dbReference type="EMBL" id="JAADJZ010000034">
    <property type="protein sequence ID" value="KAF2865374.1"/>
    <property type="molecule type" value="Genomic_DNA"/>
</dbReference>
<evidence type="ECO:0000313" key="2">
    <source>
        <dbReference type="EMBL" id="KAF2865374.1"/>
    </source>
</evidence>
<feature type="region of interest" description="Disordered" evidence="1">
    <location>
        <begin position="243"/>
        <end position="271"/>
    </location>
</feature>